<keyword evidence="2" id="KW-0732">Signal</keyword>
<evidence type="ECO:0000313" key="3">
    <source>
        <dbReference type="EMBL" id="MFC7668126.1"/>
    </source>
</evidence>
<proteinExistence type="predicted"/>
<gene>
    <name evidence="3" type="ORF">ACFQT0_12575</name>
</gene>
<evidence type="ECO:0000256" key="2">
    <source>
        <dbReference type="SAM" id="SignalP"/>
    </source>
</evidence>
<organism evidence="3 4">
    <name type="scientific">Hymenobacter humi</name>
    <dbReference type="NCBI Taxonomy" id="1411620"/>
    <lineage>
        <taxon>Bacteria</taxon>
        <taxon>Pseudomonadati</taxon>
        <taxon>Bacteroidota</taxon>
        <taxon>Cytophagia</taxon>
        <taxon>Cytophagales</taxon>
        <taxon>Hymenobacteraceae</taxon>
        <taxon>Hymenobacter</taxon>
    </lineage>
</organism>
<comment type="caution">
    <text evidence="3">The sequence shown here is derived from an EMBL/GenBank/DDBJ whole genome shotgun (WGS) entry which is preliminary data.</text>
</comment>
<dbReference type="Proteomes" id="UP001596513">
    <property type="component" value="Unassembled WGS sequence"/>
</dbReference>
<reference evidence="4" key="1">
    <citation type="journal article" date="2019" name="Int. J. Syst. Evol. Microbiol.">
        <title>The Global Catalogue of Microorganisms (GCM) 10K type strain sequencing project: providing services to taxonomists for standard genome sequencing and annotation.</title>
        <authorList>
            <consortium name="The Broad Institute Genomics Platform"/>
            <consortium name="The Broad Institute Genome Sequencing Center for Infectious Disease"/>
            <person name="Wu L."/>
            <person name="Ma J."/>
        </authorList>
    </citation>
    <scope>NUCLEOTIDE SEQUENCE [LARGE SCALE GENOMIC DNA]</scope>
    <source>
        <strain evidence="4">JCM 19635</strain>
    </source>
</reference>
<accession>A0ABW2U7R9</accession>
<evidence type="ECO:0000256" key="1">
    <source>
        <dbReference type="SAM" id="MobiDB-lite"/>
    </source>
</evidence>
<dbReference type="EMBL" id="JBHTEK010000001">
    <property type="protein sequence ID" value="MFC7668126.1"/>
    <property type="molecule type" value="Genomic_DNA"/>
</dbReference>
<feature type="chain" id="PRO_5046281914" evidence="2">
    <location>
        <begin position="34"/>
        <end position="316"/>
    </location>
</feature>
<protein>
    <submittedName>
        <fullName evidence="3">Uncharacterized protein</fullName>
    </submittedName>
</protein>
<sequence length="316" mass="33427">MLQVFTSFSNKRNHRAAILLGTFALLSSVGAQAQTTTFVSPNIQNFSPSNLGSSVLTFTPTVIAGGTGTTGYFTETGAAGFGAFGVADGNNNQVATAIQLDFDERTFAPGSGSSSPNTLRFDLASLSYTNGNGKTSGFADLSKVEVYISVNGAAYSATPQLKITGPQVSGNDQGPIYNFGGGTTPPPYSYATNNNIVLSPAPSPGISTVVIILPSSATAYTRVGVRIILGSTNKNQLLIDNVTLRSGNASPLPVELTRFNATSQAQAVNLSLGYGLGKEQRPFRSTAQRHRRRFPDHWHREGPGQQQQPARLHVRR</sequence>
<feature type="signal peptide" evidence="2">
    <location>
        <begin position="1"/>
        <end position="33"/>
    </location>
</feature>
<dbReference type="RefSeq" id="WP_380203200.1">
    <property type="nucleotide sequence ID" value="NZ_JBHTEK010000001.1"/>
</dbReference>
<feature type="region of interest" description="Disordered" evidence="1">
    <location>
        <begin position="279"/>
        <end position="316"/>
    </location>
</feature>
<name>A0ABW2U7R9_9BACT</name>
<keyword evidence="4" id="KW-1185">Reference proteome</keyword>
<evidence type="ECO:0000313" key="4">
    <source>
        <dbReference type="Proteomes" id="UP001596513"/>
    </source>
</evidence>